<proteinExistence type="predicted"/>
<evidence type="ECO:0000313" key="1">
    <source>
        <dbReference type="EMBL" id="GGI13533.1"/>
    </source>
</evidence>
<comment type="caution">
    <text evidence="1">The sequence shown here is derived from an EMBL/GenBank/DDBJ whole genome shotgun (WGS) entry which is preliminary data.</text>
</comment>
<name>A0A8J3ANH3_9BACI</name>
<sequence length="189" mass="22638">MSEFSESYHLFSNEFKDGIDLLKRSFVRGFVYPERKNWVTIIPNGKIFKVNRRIINNNKGVLVHLIYAEDHGWSLSIYDGRKRSFHYECSWEEDLEINQDGYHRERLVELINANPNKVRTVTLLDITQIFYVSDIEELFEKNPVTQIAYLLGLEYFTWISYNYVQKDYKENPNEIKNKGIRIVNNWIPF</sequence>
<organism evidence="1 2">
    <name type="scientific">Gottfriedia solisilvae</name>
    <dbReference type="NCBI Taxonomy" id="1516104"/>
    <lineage>
        <taxon>Bacteria</taxon>
        <taxon>Bacillati</taxon>
        <taxon>Bacillota</taxon>
        <taxon>Bacilli</taxon>
        <taxon>Bacillales</taxon>
        <taxon>Bacillaceae</taxon>
        <taxon>Gottfriedia</taxon>
    </lineage>
</organism>
<accession>A0A8J3ANH3</accession>
<dbReference type="OrthoDB" id="2085873at2"/>
<dbReference type="AlphaFoldDB" id="A0A8J3ANH3"/>
<evidence type="ECO:0000313" key="2">
    <source>
        <dbReference type="Proteomes" id="UP000626244"/>
    </source>
</evidence>
<keyword evidence="2" id="KW-1185">Reference proteome</keyword>
<dbReference type="Proteomes" id="UP000626244">
    <property type="component" value="Unassembled WGS sequence"/>
</dbReference>
<gene>
    <name evidence="1" type="ORF">GCM10007380_18390</name>
</gene>
<reference evidence="2" key="1">
    <citation type="journal article" date="2019" name="Int. J. Syst. Evol. Microbiol.">
        <title>The Global Catalogue of Microorganisms (GCM) 10K type strain sequencing project: providing services to taxonomists for standard genome sequencing and annotation.</title>
        <authorList>
            <consortium name="The Broad Institute Genomics Platform"/>
            <consortium name="The Broad Institute Genome Sequencing Center for Infectious Disease"/>
            <person name="Wu L."/>
            <person name="Ma J."/>
        </authorList>
    </citation>
    <scope>NUCLEOTIDE SEQUENCE [LARGE SCALE GENOMIC DNA]</scope>
    <source>
        <strain evidence="2">CGMCC 1.14993</strain>
    </source>
</reference>
<dbReference type="EMBL" id="BMHB01000001">
    <property type="protein sequence ID" value="GGI13533.1"/>
    <property type="molecule type" value="Genomic_DNA"/>
</dbReference>
<protein>
    <submittedName>
        <fullName evidence="1">Uncharacterized protein</fullName>
    </submittedName>
</protein>
<dbReference type="RefSeq" id="WP_087998222.1">
    <property type="nucleotide sequence ID" value="NZ_BMHB01000001.1"/>
</dbReference>